<proteinExistence type="predicted"/>
<name>A0A8X7BB41_TRICX</name>
<comment type="caution">
    <text evidence="1">The sequence shown here is derived from an EMBL/GenBank/DDBJ whole genome shotgun (WGS) entry which is preliminary data.</text>
</comment>
<keyword evidence="2" id="KW-1185">Reference proteome</keyword>
<dbReference type="EMBL" id="BMAU01021371">
    <property type="protein sequence ID" value="GFY25636.1"/>
    <property type="molecule type" value="Genomic_DNA"/>
</dbReference>
<evidence type="ECO:0008006" key="3">
    <source>
        <dbReference type="Google" id="ProtNLM"/>
    </source>
</evidence>
<dbReference type="Proteomes" id="UP000887159">
    <property type="component" value="Unassembled WGS sequence"/>
</dbReference>
<gene>
    <name evidence="1" type="ORF">TNCV_2487561</name>
</gene>
<protein>
    <recommendedName>
        <fullName evidence="3">Transposase</fullName>
    </recommendedName>
</protein>
<dbReference type="Gene3D" id="1.10.10.1450">
    <property type="match status" value="1"/>
</dbReference>
<reference evidence="1" key="1">
    <citation type="submission" date="2020-08" db="EMBL/GenBank/DDBJ databases">
        <title>Multicomponent nature underlies the extraordinary mechanical properties of spider dragline silk.</title>
        <authorList>
            <person name="Kono N."/>
            <person name="Nakamura H."/>
            <person name="Mori M."/>
            <person name="Yoshida Y."/>
            <person name="Ohtoshi R."/>
            <person name="Malay A.D."/>
            <person name="Moran D.A.P."/>
            <person name="Tomita M."/>
            <person name="Numata K."/>
            <person name="Arakawa K."/>
        </authorList>
    </citation>
    <scope>NUCLEOTIDE SEQUENCE</scope>
</reference>
<evidence type="ECO:0000313" key="1">
    <source>
        <dbReference type="EMBL" id="GFY25636.1"/>
    </source>
</evidence>
<organism evidence="1 2">
    <name type="scientific">Trichonephila clavipes</name>
    <name type="common">Golden silk orbweaver</name>
    <name type="synonym">Nephila clavipes</name>
    <dbReference type="NCBI Taxonomy" id="2585209"/>
    <lineage>
        <taxon>Eukaryota</taxon>
        <taxon>Metazoa</taxon>
        <taxon>Ecdysozoa</taxon>
        <taxon>Arthropoda</taxon>
        <taxon>Chelicerata</taxon>
        <taxon>Arachnida</taxon>
        <taxon>Araneae</taxon>
        <taxon>Araneomorphae</taxon>
        <taxon>Entelegynae</taxon>
        <taxon>Araneoidea</taxon>
        <taxon>Nephilidae</taxon>
        <taxon>Trichonephila</taxon>
    </lineage>
</organism>
<sequence length="100" mass="11515">MVDEIKTEGVGCKPVILAKQKLFGVQRDGSEGKTPMQTLAMLSKVYGEYIMARTKIYEWHRRFKVGRESTKYNERIGQSSTSRNAENVTLVSECLRKDRR</sequence>
<dbReference type="AlphaFoldDB" id="A0A8X7BB41"/>
<evidence type="ECO:0000313" key="2">
    <source>
        <dbReference type="Proteomes" id="UP000887159"/>
    </source>
</evidence>
<accession>A0A8X7BB41</accession>